<gene>
    <name evidence="2" type="ORF">IV49_GL000248</name>
</gene>
<protein>
    <recommendedName>
        <fullName evidence="1">Peptidase S11 D-alanyl-D-alanine carboxypeptidase A N-terminal domain-containing protein</fullName>
    </recommendedName>
</protein>
<dbReference type="GO" id="GO:0009002">
    <property type="term" value="F:serine-type D-Ala-D-Ala carboxypeptidase activity"/>
    <property type="evidence" value="ECO:0007669"/>
    <property type="project" value="InterPro"/>
</dbReference>
<feature type="domain" description="Peptidase S11 D-alanyl-D-alanine carboxypeptidase A N-terminal" evidence="1">
    <location>
        <begin position="178"/>
        <end position="382"/>
    </location>
</feature>
<sequence length="414" mass="46223">MKKIIIAFIVLCLAGAIGYGVNEYNIYSSTTMKKKEVVLYEQDVLHVDGGKEKVSAKVGNPSLLDVNVNKHAIKLVAKKKGKTDLKVKCGYKNFNVKVDVRPYQISHKDLTLFVGQSYKDPGDFGGKVPNYQVKDYATSKNGMITATKVGKTSYKATIGNTMFKGNLTVKPMNFMSEGLTIYDNTDHYNLYSKNSDKRINPASITKVLSVYTYLKTIKSLDEKVKVKQSDIDQCYSCGGAYISGFKANETVTYRDLIYSALLVSGGEAIFGLERLCFKNKEAMRNAMNKYAKEAGMNHSHFENPVGMSNPSHYMTGNDIVKMMKFVLKDPTFKKMFFTKSYQTTNKKHTFKSPSSGYGKLAKGAKTGYTVAAKMCIVVCSQYKGHTFFIAQTGANNKIDRFNDIRKAHQIITNL</sequence>
<evidence type="ECO:0000259" key="1">
    <source>
        <dbReference type="Pfam" id="PF00768"/>
    </source>
</evidence>
<name>A0A0R2HK71_9FIRM</name>
<dbReference type="Pfam" id="PF00768">
    <property type="entry name" value="Peptidase_S11"/>
    <property type="match status" value="1"/>
</dbReference>
<keyword evidence="3" id="KW-1185">Reference proteome</keyword>
<dbReference type="InterPro" id="IPR001967">
    <property type="entry name" value="Peptidase_S11_N"/>
</dbReference>
<dbReference type="AlphaFoldDB" id="A0A0R2HK71"/>
<proteinExistence type="predicted"/>
<dbReference type="Proteomes" id="UP000051841">
    <property type="component" value="Unassembled WGS sequence"/>
</dbReference>
<dbReference type="GO" id="GO:0006508">
    <property type="term" value="P:proteolysis"/>
    <property type="evidence" value="ECO:0007669"/>
    <property type="project" value="InterPro"/>
</dbReference>
<reference evidence="2 3" key="1">
    <citation type="journal article" date="2015" name="Genome Announc.">
        <title>Expanding the biotechnology potential of lactobacilli through comparative genomics of 213 strains and associated genera.</title>
        <authorList>
            <person name="Sun Z."/>
            <person name="Harris H.M."/>
            <person name="McCann A."/>
            <person name="Guo C."/>
            <person name="Argimon S."/>
            <person name="Zhang W."/>
            <person name="Yang X."/>
            <person name="Jeffery I.B."/>
            <person name="Cooney J.C."/>
            <person name="Kagawa T.F."/>
            <person name="Liu W."/>
            <person name="Song Y."/>
            <person name="Salvetti E."/>
            <person name="Wrobel A."/>
            <person name="Rasinkangas P."/>
            <person name="Parkhill J."/>
            <person name="Rea M.C."/>
            <person name="O'Sullivan O."/>
            <person name="Ritari J."/>
            <person name="Douillard F.P."/>
            <person name="Paul Ross R."/>
            <person name="Yang R."/>
            <person name="Briner A.E."/>
            <person name="Felis G.E."/>
            <person name="de Vos W.M."/>
            <person name="Barrangou R."/>
            <person name="Klaenhammer T.R."/>
            <person name="Caufield P.W."/>
            <person name="Cui Y."/>
            <person name="Zhang H."/>
            <person name="O'Toole P.W."/>
        </authorList>
    </citation>
    <scope>NUCLEOTIDE SEQUENCE [LARGE SCALE GENOMIC DNA]</scope>
    <source>
        <strain evidence="2 3">DSM 20405</strain>
    </source>
</reference>
<dbReference type="RefSeq" id="WP_031590099.1">
    <property type="nucleotide sequence ID" value="NZ_JQBL01000010.1"/>
</dbReference>
<comment type="caution">
    <text evidence="2">The sequence shown here is derived from an EMBL/GenBank/DDBJ whole genome shotgun (WGS) entry which is preliminary data.</text>
</comment>
<dbReference type="Gene3D" id="3.40.710.10">
    <property type="entry name" value="DD-peptidase/beta-lactamase superfamily"/>
    <property type="match status" value="1"/>
</dbReference>
<accession>A0A0R2HK71</accession>
<organism evidence="2 3">
    <name type="scientific">Kandleria vitulina DSM 20405</name>
    <dbReference type="NCBI Taxonomy" id="1410657"/>
    <lineage>
        <taxon>Bacteria</taxon>
        <taxon>Bacillati</taxon>
        <taxon>Bacillota</taxon>
        <taxon>Erysipelotrichia</taxon>
        <taxon>Erysipelotrichales</taxon>
        <taxon>Coprobacillaceae</taxon>
        <taxon>Kandleria</taxon>
    </lineage>
</organism>
<dbReference type="SUPFAM" id="SSF56601">
    <property type="entry name" value="beta-lactamase/transpeptidase-like"/>
    <property type="match status" value="1"/>
</dbReference>
<dbReference type="EMBL" id="JQBL01000010">
    <property type="protein sequence ID" value="KRN50380.1"/>
    <property type="molecule type" value="Genomic_DNA"/>
</dbReference>
<dbReference type="PATRIC" id="fig|1410657.5.peg.253"/>
<dbReference type="InterPro" id="IPR012338">
    <property type="entry name" value="Beta-lactam/transpept-like"/>
</dbReference>
<evidence type="ECO:0000313" key="2">
    <source>
        <dbReference type="EMBL" id="KRN50380.1"/>
    </source>
</evidence>
<evidence type="ECO:0000313" key="3">
    <source>
        <dbReference type="Proteomes" id="UP000051841"/>
    </source>
</evidence>